<name>A0A5X9EYX8_SALIN</name>
<reference evidence="1" key="2">
    <citation type="submission" date="2019-02" db="EMBL/GenBank/DDBJ databases">
        <authorList>
            <consortium name="GenomeTrakr network: Whole genome sequencing for foodborne pathogen traceback"/>
        </authorList>
    </citation>
    <scope>NUCLEOTIDE SEQUENCE</scope>
    <source>
        <strain evidence="1">FSIS21923374</strain>
    </source>
</reference>
<dbReference type="EMBL" id="DAAQMX010000089">
    <property type="protein sequence ID" value="HAE0015115.1"/>
    <property type="molecule type" value="Genomic_DNA"/>
</dbReference>
<evidence type="ECO:0000313" key="2">
    <source>
        <dbReference type="EMBL" id="HAA0854263.1"/>
    </source>
</evidence>
<proteinExistence type="predicted"/>
<dbReference type="EMBL" id="AAHXAP010000093">
    <property type="protein sequence ID" value="ECB2704541.1"/>
    <property type="molecule type" value="Genomic_DNA"/>
</dbReference>
<protein>
    <submittedName>
        <fullName evidence="1">Uncharacterized protein</fullName>
    </submittedName>
</protein>
<dbReference type="AlphaFoldDB" id="A0A5X9EYX8"/>
<evidence type="ECO:0000313" key="3">
    <source>
        <dbReference type="EMBL" id="HAE0015115.1"/>
    </source>
</evidence>
<accession>A0A5X9EYX8</accession>
<dbReference type="EMBL" id="DAAAKD010000063">
    <property type="protein sequence ID" value="HAA0854263.1"/>
    <property type="molecule type" value="Genomic_DNA"/>
</dbReference>
<gene>
    <name evidence="1" type="ORF">EVX96_24910</name>
    <name evidence="3" type="ORF">G2278_23790</name>
    <name evidence="2" type="ORF">GDL38_22615</name>
</gene>
<reference evidence="2" key="3">
    <citation type="submission" date="2019-10" db="EMBL/GenBank/DDBJ databases">
        <authorList>
            <consortium name="NCBI Pathogen Detection Project"/>
        </authorList>
    </citation>
    <scope>NUCLEOTIDE SEQUENCE</scope>
    <source>
        <strain evidence="2">12-3364</strain>
        <strain evidence="3">Sam_ff3851e3-f536-40fd-9773-2282a4e33e15</strain>
    </source>
</reference>
<sequence length="121" mass="14069">NKSNMNSEINKKITSIVRLTGIKYIYGEDFWRMQLLNSIDAEVHSSELTDSYDKFVIPRTWLSRPSWYCINGEVLYYTKDGKADKIIESELKSKNGKILYNGAEGKIWLGPVIWSKPKWCN</sequence>
<organism evidence="1">
    <name type="scientific">Salmonella infantis</name>
    <dbReference type="NCBI Taxonomy" id="595"/>
    <lineage>
        <taxon>Bacteria</taxon>
        <taxon>Pseudomonadati</taxon>
        <taxon>Pseudomonadota</taxon>
        <taxon>Gammaproteobacteria</taxon>
        <taxon>Enterobacterales</taxon>
        <taxon>Enterobacteriaceae</taxon>
        <taxon>Salmonella</taxon>
    </lineage>
</organism>
<evidence type="ECO:0000313" key="1">
    <source>
        <dbReference type="EMBL" id="ECB2704541.1"/>
    </source>
</evidence>
<comment type="caution">
    <text evidence="1">The sequence shown here is derived from an EMBL/GenBank/DDBJ whole genome shotgun (WGS) entry which is preliminary data.</text>
</comment>
<reference evidence="2" key="1">
    <citation type="journal article" date="2018" name="Genome Biol.">
        <title>SKESA: strategic k-mer extension for scrupulous assemblies.</title>
        <authorList>
            <person name="Souvorov A."/>
            <person name="Agarwala R."/>
            <person name="Lipman D.J."/>
        </authorList>
    </citation>
    <scope>NUCLEOTIDE SEQUENCE</scope>
    <source>
        <strain evidence="2">12-3364</strain>
        <strain evidence="3">Sam_ff3851e3-f536-40fd-9773-2282a4e33e15</strain>
    </source>
</reference>
<feature type="non-terminal residue" evidence="1">
    <location>
        <position position="1"/>
    </location>
</feature>